<proteinExistence type="predicted"/>
<sequence>MADGFELDHEARYAQRIAAAQKDFERHGAALVSRLFPASVRYAVASEAIQLAERLSVRRDLAFAETDFTPRRMRNVTRTQIAENGIAIQQAYESPEVAEAVAAVAGQPVYACPYEPEQFVITQLDRPGDTHGWHWDDYSFALVWVAECPNTVDGGFVECVPDTAWDKRRPAIEQVLRDCTVHRLEAGPGQVYLMRASTTLHRVHPIRLGRRTIVNMAFATEDELFRPVSHETMDALWLGPGD</sequence>
<evidence type="ECO:0000313" key="2">
    <source>
        <dbReference type="Proteomes" id="UP001601521"/>
    </source>
</evidence>
<reference evidence="1 2" key="1">
    <citation type="submission" date="2024-10" db="EMBL/GenBank/DDBJ databases">
        <title>The Natural Products Discovery Center: Release of the First 8490 Sequenced Strains for Exploring Actinobacteria Biosynthetic Diversity.</title>
        <authorList>
            <person name="Kalkreuter E."/>
            <person name="Kautsar S.A."/>
            <person name="Yang D."/>
            <person name="Bader C.D."/>
            <person name="Teijaro C.N."/>
            <person name="Fluegel L."/>
            <person name="Davis C.M."/>
            <person name="Simpson J.R."/>
            <person name="Lauterbach L."/>
            <person name="Steele A.D."/>
            <person name="Gui C."/>
            <person name="Meng S."/>
            <person name="Li G."/>
            <person name="Viehrig K."/>
            <person name="Ye F."/>
            <person name="Su P."/>
            <person name="Kiefer A.F."/>
            <person name="Nichols A."/>
            <person name="Cepeda A.J."/>
            <person name="Yan W."/>
            <person name="Fan B."/>
            <person name="Jiang Y."/>
            <person name="Adhikari A."/>
            <person name="Zheng C.-J."/>
            <person name="Schuster L."/>
            <person name="Cowan T.M."/>
            <person name="Smanski M.J."/>
            <person name="Chevrette M.G."/>
            <person name="De Carvalho L.P.S."/>
            <person name="Shen B."/>
        </authorList>
    </citation>
    <scope>NUCLEOTIDE SEQUENCE [LARGE SCALE GENOMIC DNA]</scope>
    <source>
        <strain evidence="1 2">NPDC004550</strain>
    </source>
</reference>
<accession>A0ABW6NCT3</accession>
<dbReference type="SUPFAM" id="SSF51197">
    <property type="entry name" value="Clavaminate synthase-like"/>
    <property type="match status" value="1"/>
</dbReference>
<evidence type="ECO:0008006" key="3">
    <source>
        <dbReference type="Google" id="ProtNLM"/>
    </source>
</evidence>
<dbReference type="InterPro" id="IPR056470">
    <property type="entry name" value="BesD/HalB-like"/>
</dbReference>
<gene>
    <name evidence="1" type="ORF">ACFYTH_06230</name>
</gene>
<protein>
    <recommendedName>
        <fullName evidence="3">Fe2OG dioxygenase domain-containing protein</fullName>
    </recommendedName>
</protein>
<dbReference type="Proteomes" id="UP001601521">
    <property type="component" value="Unassembled WGS sequence"/>
</dbReference>
<dbReference type="Gene3D" id="2.60.120.620">
    <property type="entry name" value="q2cbj1_9rhob like domain"/>
    <property type="match status" value="1"/>
</dbReference>
<evidence type="ECO:0000313" key="1">
    <source>
        <dbReference type="EMBL" id="MFF0452951.1"/>
    </source>
</evidence>
<dbReference type="Pfam" id="PF23169">
    <property type="entry name" value="HalD"/>
    <property type="match status" value="1"/>
</dbReference>
<organism evidence="1 2">
    <name type="scientific">Nocardia africana</name>
    <dbReference type="NCBI Taxonomy" id="134964"/>
    <lineage>
        <taxon>Bacteria</taxon>
        <taxon>Bacillati</taxon>
        <taxon>Actinomycetota</taxon>
        <taxon>Actinomycetes</taxon>
        <taxon>Mycobacteriales</taxon>
        <taxon>Nocardiaceae</taxon>
        <taxon>Nocardia</taxon>
    </lineage>
</organism>
<keyword evidence="2" id="KW-1185">Reference proteome</keyword>
<dbReference type="EMBL" id="JBIALX010000002">
    <property type="protein sequence ID" value="MFF0452951.1"/>
    <property type="molecule type" value="Genomic_DNA"/>
</dbReference>
<name>A0ABW6NCT3_9NOCA</name>
<dbReference type="RefSeq" id="WP_387249707.1">
    <property type="nucleotide sequence ID" value="NZ_JBIALX010000002.1"/>
</dbReference>
<comment type="caution">
    <text evidence="1">The sequence shown here is derived from an EMBL/GenBank/DDBJ whole genome shotgun (WGS) entry which is preliminary data.</text>
</comment>